<name>A0A9W3D560_RAPSA</name>
<gene>
    <name evidence="5" type="primary">LOC108840587</name>
</gene>
<evidence type="ECO:0000256" key="2">
    <source>
        <dbReference type="SAM" id="Phobius"/>
    </source>
</evidence>
<dbReference type="GO" id="GO:0004185">
    <property type="term" value="F:serine-type carboxypeptidase activity"/>
    <property type="evidence" value="ECO:0007669"/>
    <property type="project" value="InterPro"/>
</dbReference>
<dbReference type="InterPro" id="IPR029058">
    <property type="entry name" value="AB_hydrolase_fold"/>
</dbReference>
<reference evidence="5" key="2">
    <citation type="submission" date="2025-08" db="UniProtKB">
        <authorList>
            <consortium name="RefSeq"/>
        </authorList>
    </citation>
    <scope>IDENTIFICATION</scope>
    <source>
        <tissue evidence="5">Leaf</tissue>
    </source>
</reference>
<keyword evidence="3" id="KW-0732">Signal</keyword>
<keyword evidence="2" id="KW-0472">Membrane</keyword>
<dbReference type="PANTHER" id="PTHR11802:SF369">
    <property type="entry name" value="BNAC02G06770D PROTEIN"/>
    <property type="match status" value="1"/>
</dbReference>
<evidence type="ECO:0000313" key="4">
    <source>
        <dbReference type="Proteomes" id="UP000504610"/>
    </source>
</evidence>
<organism evidence="4 5">
    <name type="scientific">Raphanus sativus</name>
    <name type="common">Radish</name>
    <name type="synonym">Raphanus raphanistrum var. sativus</name>
    <dbReference type="NCBI Taxonomy" id="3726"/>
    <lineage>
        <taxon>Eukaryota</taxon>
        <taxon>Viridiplantae</taxon>
        <taxon>Streptophyta</taxon>
        <taxon>Embryophyta</taxon>
        <taxon>Tracheophyta</taxon>
        <taxon>Spermatophyta</taxon>
        <taxon>Magnoliopsida</taxon>
        <taxon>eudicotyledons</taxon>
        <taxon>Gunneridae</taxon>
        <taxon>Pentapetalae</taxon>
        <taxon>rosids</taxon>
        <taxon>malvids</taxon>
        <taxon>Brassicales</taxon>
        <taxon>Brassicaceae</taxon>
        <taxon>Brassiceae</taxon>
        <taxon>Raphanus</taxon>
    </lineage>
</organism>
<feature type="signal peptide" evidence="3">
    <location>
        <begin position="1"/>
        <end position="21"/>
    </location>
</feature>
<dbReference type="SUPFAM" id="SSF53474">
    <property type="entry name" value="alpha/beta-Hydrolases"/>
    <property type="match status" value="1"/>
</dbReference>
<accession>A0A9W3D560</accession>
<dbReference type="Gene3D" id="3.40.50.1820">
    <property type="entry name" value="alpha/beta hydrolase"/>
    <property type="match status" value="1"/>
</dbReference>
<reference evidence="4" key="1">
    <citation type="journal article" date="2019" name="Database">
        <title>The radish genome database (RadishGD): an integrated information resource for radish genomics.</title>
        <authorList>
            <person name="Yu H.J."/>
            <person name="Baek S."/>
            <person name="Lee Y.J."/>
            <person name="Cho A."/>
            <person name="Mun J.H."/>
        </authorList>
    </citation>
    <scope>NUCLEOTIDE SEQUENCE [LARGE SCALE GENOMIC DNA]</scope>
    <source>
        <strain evidence="4">cv. WK10039</strain>
    </source>
</reference>
<dbReference type="PRINTS" id="PR00724">
    <property type="entry name" value="CRBOXYPTASEC"/>
</dbReference>
<keyword evidence="4" id="KW-1185">Reference proteome</keyword>
<feature type="transmembrane region" description="Helical" evidence="2">
    <location>
        <begin position="198"/>
        <end position="219"/>
    </location>
</feature>
<dbReference type="AlphaFoldDB" id="A0A9W3D560"/>
<sequence>MAKKLLLLLLLIILSLHACSGSIVNSLPGFEGPLPFELETGYIGVGEEEQVQLFYYFIKSEKNPKDDPLLLWLTGGPGCSSLSGLFFENGPFTFNLDEGYRGRKPTLQSTTHSWTKVANIIFLDQPVGTGFSYATTQILDTPSDSREAKQIHQFIRKWLSKHTEFISNPFYVGGDSYSGKVIPATVQEISKGMCVFHLFRFFSLKVYISFIFISFFYMMMTGNDLKLKSQINLEGYVLGNPLTDEEFDKNHRIPFAHGMALISDELYESLQRSCRGNYYDNNTECLKHFDEYRESISGLNYGNVLMEWCEIPLVQRRSLLLGDVWAPFNPDVCYLYMDSLSSLWANDERVRKALHVVKGSIEEWVRCSSGKPYDSDIKSSVPYHMNNSIKGYRSLIYSGDHDWMVPFTSTKEWIRSLGYSITEKWRPWMINNQVVGYTQTYANNMTYATVKASGHTAFFKPKESSIMFQRWISGQPL</sequence>
<dbReference type="KEGG" id="rsz:108840587"/>
<keyword evidence="2" id="KW-0812">Transmembrane</keyword>
<evidence type="ECO:0000256" key="1">
    <source>
        <dbReference type="ARBA" id="ARBA00009431"/>
    </source>
</evidence>
<evidence type="ECO:0000256" key="3">
    <source>
        <dbReference type="SAM" id="SignalP"/>
    </source>
</evidence>
<protein>
    <submittedName>
        <fullName evidence="5">Serine carboxypeptidase-like 13 isoform X1</fullName>
    </submittedName>
</protein>
<dbReference type="GO" id="GO:0016747">
    <property type="term" value="F:acyltransferase activity, transferring groups other than amino-acyl groups"/>
    <property type="evidence" value="ECO:0007669"/>
    <property type="project" value="TreeGrafter"/>
</dbReference>
<dbReference type="Pfam" id="PF00450">
    <property type="entry name" value="Peptidase_S10"/>
    <property type="match status" value="2"/>
</dbReference>
<dbReference type="GO" id="GO:0019748">
    <property type="term" value="P:secondary metabolic process"/>
    <property type="evidence" value="ECO:0007669"/>
    <property type="project" value="TreeGrafter"/>
</dbReference>
<proteinExistence type="inferred from homology"/>
<dbReference type="GO" id="GO:0006508">
    <property type="term" value="P:proteolysis"/>
    <property type="evidence" value="ECO:0007669"/>
    <property type="project" value="InterPro"/>
</dbReference>
<dbReference type="RefSeq" id="XP_056858924.1">
    <property type="nucleotide sequence ID" value="XM_057002944.1"/>
</dbReference>
<comment type="similarity">
    <text evidence="1">Belongs to the peptidase S10 family.</text>
</comment>
<dbReference type="GeneID" id="108840587"/>
<feature type="chain" id="PRO_5040830097" evidence="3">
    <location>
        <begin position="22"/>
        <end position="477"/>
    </location>
</feature>
<keyword evidence="2" id="KW-1133">Transmembrane helix</keyword>
<dbReference type="InterPro" id="IPR001563">
    <property type="entry name" value="Peptidase_S10"/>
</dbReference>
<dbReference type="OrthoDB" id="443318at2759"/>
<evidence type="ECO:0000313" key="5">
    <source>
        <dbReference type="RefSeq" id="XP_056858924.1"/>
    </source>
</evidence>
<dbReference type="Proteomes" id="UP000504610">
    <property type="component" value="Chromosome 2"/>
</dbReference>
<dbReference type="PANTHER" id="PTHR11802">
    <property type="entry name" value="SERINE PROTEASE FAMILY S10 SERINE CARBOXYPEPTIDASE"/>
    <property type="match status" value="1"/>
</dbReference>